<organism evidence="13 15">
    <name type="scientific">Cafeteria roenbergensis</name>
    <name type="common">Marine flagellate</name>
    <dbReference type="NCBI Taxonomy" id="33653"/>
    <lineage>
        <taxon>Eukaryota</taxon>
        <taxon>Sar</taxon>
        <taxon>Stramenopiles</taxon>
        <taxon>Bigyra</taxon>
        <taxon>Opalozoa</taxon>
        <taxon>Bicosoecida</taxon>
        <taxon>Cafeteriaceae</taxon>
        <taxon>Cafeteria</taxon>
    </lineage>
</organism>
<dbReference type="Pfam" id="PF04158">
    <property type="entry name" value="Sof1"/>
    <property type="match status" value="1"/>
</dbReference>
<evidence type="ECO:0000313" key="17">
    <source>
        <dbReference type="Proteomes" id="UP000325113"/>
    </source>
</evidence>
<dbReference type="AlphaFoldDB" id="A0A5A8CMW5"/>
<evidence type="ECO:0000256" key="6">
    <source>
        <dbReference type="ARBA" id="ARBA00023242"/>
    </source>
</evidence>
<dbReference type="InterPro" id="IPR001680">
    <property type="entry name" value="WD40_rpt"/>
</dbReference>
<evidence type="ECO:0000256" key="8">
    <source>
        <dbReference type="ARBA" id="ARBA00032239"/>
    </source>
</evidence>
<dbReference type="Pfam" id="PF00400">
    <property type="entry name" value="WD40"/>
    <property type="match status" value="5"/>
</dbReference>
<dbReference type="InterPro" id="IPR020472">
    <property type="entry name" value="WD40_PAC1"/>
</dbReference>
<dbReference type="SUPFAM" id="SSF50978">
    <property type="entry name" value="WD40 repeat-like"/>
    <property type="match status" value="1"/>
</dbReference>
<evidence type="ECO:0000313" key="13">
    <source>
        <dbReference type="EMBL" id="KAA0154068.1"/>
    </source>
</evidence>
<dbReference type="GO" id="GO:0000462">
    <property type="term" value="P:maturation of SSU-rRNA from tricistronic rRNA transcript (SSU-rRNA, 5.8S rRNA, LSU-rRNA)"/>
    <property type="evidence" value="ECO:0007669"/>
    <property type="project" value="TreeGrafter"/>
</dbReference>
<keyword evidence="15" id="KW-1185">Reference proteome</keyword>
<evidence type="ECO:0000256" key="1">
    <source>
        <dbReference type="ARBA" id="ARBA00004604"/>
    </source>
</evidence>
<dbReference type="EMBL" id="VLTN01000013">
    <property type="protein sequence ID" value="KAA0154068.1"/>
    <property type="molecule type" value="Genomic_DNA"/>
</dbReference>
<gene>
    <name evidence="12" type="ORF">FNF28_06886</name>
    <name evidence="13" type="ORF">FNF29_02691</name>
    <name evidence="14" type="ORF">FNF31_01181</name>
</gene>
<protein>
    <recommendedName>
        <fullName evidence="3">DDB1- and CUL4-associated factor 13</fullName>
    </recommendedName>
    <alternativeName>
        <fullName evidence="8">WD repeat and SOF domain-containing protein 1</fullName>
    </alternativeName>
</protein>
<comment type="caution">
    <text evidence="13">The sequence shown here is derived from an EMBL/GenBank/DDBJ whole genome shotgun (WGS) entry which is preliminary data.</text>
</comment>
<reference evidence="15 16" key="1">
    <citation type="submission" date="2019-07" db="EMBL/GenBank/DDBJ databases">
        <title>Genomes of Cafeteria roenbergensis.</title>
        <authorList>
            <person name="Fischer M.G."/>
            <person name="Hackl T."/>
            <person name="Roman M."/>
        </authorList>
    </citation>
    <scope>NUCLEOTIDE SEQUENCE [LARGE SCALE GENOMIC DNA]</scope>
    <source>
        <strain evidence="13 15">BVI</strain>
        <strain evidence="14 17">Cflag</strain>
        <strain evidence="12 16">RCC970-E3</strain>
    </source>
</reference>
<dbReference type="PRINTS" id="PR00320">
    <property type="entry name" value="GPROTEINBRPT"/>
</dbReference>
<dbReference type="PANTHER" id="PTHR22851:SF0">
    <property type="entry name" value="DDB1- AND CUL4-ASSOCIATED FACTOR 13"/>
    <property type="match status" value="1"/>
</dbReference>
<dbReference type="PANTHER" id="PTHR22851">
    <property type="entry name" value="U3 SMALL NUCLEOLAR RNA U3 SNORNA ASSOCIATED PROTEIN"/>
    <property type="match status" value="1"/>
</dbReference>
<dbReference type="Proteomes" id="UP000325113">
    <property type="component" value="Unassembled WGS sequence"/>
</dbReference>
<feature type="domain" description="Sof1-like protein" evidence="11">
    <location>
        <begin position="386"/>
        <end position="472"/>
    </location>
</feature>
<feature type="region of interest" description="Disordered" evidence="10">
    <location>
        <begin position="434"/>
        <end position="477"/>
    </location>
</feature>
<evidence type="ECO:0000313" key="12">
    <source>
        <dbReference type="EMBL" id="KAA0153944.1"/>
    </source>
</evidence>
<evidence type="ECO:0000256" key="3">
    <source>
        <dbReference type="ARBA" id="ARBA00021762"/>
    </source>
</evidence>
<dbReference type="InterPro" id="IPR015943">
    <property type="entry name" value="WD40/YVTN_repeat-like_dom_sf"/>
</dbReference>
<keyword evidence="7" id="KW-0687">Ribonucleoprotein</keyword>
<evidence type="ECO:0000259" key="11">
    <source>
        <dbReference type="Pfam" id="PF04158"/>
    </source>
</evidence>
<feature type="repeat" description="WD" evidence="9">
    <location>
        <begin position="62"/>
        <end position="104"/>
    </location>
</feature>
<dbReference type="Gene3D" id="2.130.10.10">
    <property type="entry name" value="YVTN repeat-like/Quinoprotein amine dehydrogenase"/>
    <property type="match status" value="2"/>
</dbReference>
<dbReference type="EMBL" id="VLTL01000194">
    <property type="protein sequence ID" value="KAA0153944.1"/>
    <property type="molecule type" value="Genomic_DNA"/>
</dbReference>
<dbReference type="InterPro" id="IPR051733">
    <property type="entry name" value="WD_repeat_DCAF13/WDSOF1"/>
</dbReference>
<dbReference type="PROSITE" id="PS50082">
    <property type="entry name" value="WD_REPEATS_2"/>
    <property type="match status" value="2"/>
</dbReference>
<dbReference type="InterPro" id="IPR007287">
    <property type="entry name" value="Sof1"/>
</dbReference>
<evidence type="ECO:0000313" key="15">
    <source>
        <dbReference type="Proteomes" id="UP000323011"/>
    </source>
</evidence>
<accession>A0A5A8CMW5</accession>
<evidence type="ECO:0000313" key="16">
    <source>
        <dbReference type="Proteomes" id="UP000324907"/>
    </source>
</evidence>
<proteinExistence type="inferred from homology"/>
<feature type="compositionally biased region" description="Basic and acidic residues" evidence="10">
    <location>
        <begin position="441"/>
        <end position="477"/>
    </location>
</feature>
<dbReference type="SMART" id="SM00320">
    <property type="entry name" value="WD40"/>
    <property type="match status" value="7"/>
</dbReference>
<comment type="subcellular location">
    <subcellularLocation>
        <location evidence="1">Nucleus</location>
        <location evidence="1">Nucleolus</location>
    </subcellularLocation>
</comment>
<evidence type="ECO:0000256" key="2">
    <source>
        <dbReference type="ARBA" id="ARBA00005649"/>
    </source>
</evidence>
<comment type="similarity">
    <text evidence="2">Belongs to the WD repeat DCAF13/WDSOF1 family.</text>
</comment>
<evidence type="ECO:0000256" key="5">
    <source>
        <dbReference type="ARBA" id="ARBA00022737"/>
    </source>
</evidence>
<keyword evidence="4 9" id="KW-0853">WD repeat</keyword>
<dbReference type="EMBL" id="VLTM01000007">
    <property type="protein sequence ID" value="KAA0166806.1"/>
    <property type="molecule type" value="Genomic_DNA"/>
</dbReference>
<dbReference type="InterPro" id="IPR036322">
    <property type="entry name" value="WD40_repeat_dom_sf"/>
</dbReference>
<dbReference type="InterPro" id="IPR019775">
    <property type="entry name" value="WD40_repeat_CS"/>
</dbReference>
<dbReference type="GO" id="GO:0016567">
    <property type="term" value="P:protein ubiquitination"/>
    <property type="evidence" value="ECO:0007669"/>
    <property type="project" value="UniProtKB-UniPathway"/>
</dbReference>
<evidence type="ECO:0000256" key="10">
    <source>
        <dbReference type="SAM" id="MobiDB-lite"/>
    </source>
</evidence>
<dbReference type="PROSITE" id="PS50294">
    <property type="entry name" value="WD_REPEATS_REGION"/>
    <property type="match status" value="2"/>
</dbReference>
<dbReference type="GO" id="GO:0032040">
    <property type="term" value="C:small-subunit processome"/>
    <property type="evidence" value="ECO:0007669"/>
    <property type="project" value="TreeGrafter"/>
</dbReference>
<dbReference type="OMA" id="EDHNAYI"/>
<dbReference type="Proteomes" id="UP000324907">
    <property type="component" value="Unassembled WGS sequence"/>
</dbReference>
<evidence type="ECO:0000256" key="4">
    <source>
        <dbReference type="ARBA" id="ARBA00022574"/>
    </source>
</evidence>
<keyword evidence="5" id="KW-0677">Repeat</keyword>
<sequence length="477" mass="52486">MKIKMLSRPTGDTTRDSKKAVFKVSSNPDPTLHPFERAREYKRAVTAAKLERMHAKPFVRALEGHADGVYSMAASPTSLVALLSGSGDGEVRIWDVAHAKTMWSVFAHDGAVKGLSVGYDGTSFVSCGDDGTIKQYSLSLESLLGAVPTAEESSAAGSAAASSASAAASAAAVAGGTVDPLNSWTLRYPVTGVDCRRMDETFLSSGGSYVEVWNPHRASPVQRLTWGADTVSCVRCSPSERHVVASAGTDRAVTLYDTRSGNPLRKLIMKMSVNAIDWNPREPMNFVAACEDHNLYTFDMRRLDRARTVHKDFVGAAMAVRFSPTGKEFVAGSYDRTVRLFPAAGGRSREVYYTKRMQRVFAVHYSADAKYVLSGSDDANVRVWRARASEAGGKLRERERAAVEYRQALTKRFGHLPEVRRILKYRALPGSLKKAAKRKREAADSENRKLENRRIHSKDSEATREGERSKRIARERV</sequence>
<evidence type="ECO:0000313" key="14">
    <source>
        <dbReference type="EMBL" id="KAA0166806.1"/>
    </source>
</evidence>
<dbReference type="PROSITE" id="PS00678">
    <property type="entry name" value="WD_REPEATS_1"/>
    <property type="match status" value="1"/>
</dbReference>
<dbReference type="Proteomes" id="UP000323011">
    <property type="component" value="Unassembled WGS sequence"/>
</dbReference>
<feature type="repeat" description="WD" evidence="9">
    <location>
        <begin position="353"/>
        <end position="394"/>
    </location>
</feature>
<evidence type="ECO:0000256" key="9">
    <source>
        <dbReference type="PROSITE-ProRule" id="PRU00221"/>
    </source>
</evidence>
<name>A0A5A8CMW5_CAFRO</name>
<evidence type="ECO:0000256" key="7">
    <source>
        <dbReference type="ARBA" id="ARBA00023274"/>
    </source>
</evidence>
<dbReference type="UniPathway" id="UPA00143"/>
<keyword evidence="6" id="KW-0539">Nucleus</keyword>